<dbReference type="InterPro" id="IPR003495">
    <property type="entry name" value="CobW/HypB/UreG_nucleotide-bd"/>
</dbReference>
<proteinExistence type="predicted"/>
<dbReference type="HOGENOM" id="CLU_017452_1_2_6"/>
<dbReference type="Pfam" id="PF02492">
    <property type="entry name" value="cobW"/>
    <property type="match status" value="1"/>
</dbReference>
<dbReference type="KEGG" id="gsn:YC6258_00979"/>
<dbReference type="InterPro" id="IPR027417">
    <property type="entry name" value="P-loop_NTPase"/>
</dbReference>
<sequence length="330" mass="36652">MSKLIPTNVITGFLGAGKTTVILELLKNRPTGERWAVLINEFGEIGIDAGIVQSLATDPGQLHIREVPGGCMCCTAGLPMQVALNQLIRQARPDRLLIEPTGLGHPREILATLHGRHYIDVLDIRATLTLVDARRIADSRYASHEIFRQQLEVADVVVASKADLYADGDLVNLKTYLQQLRQVSVEPVPVSLGVLPQHWLERPHAFHSHDHHHHHDDVFAISAELPDNGVLLRRNHGSGYHSIGWVFDRRYQFDQEALASLFMALDVERLKAVVRTDRGGCTYNLSDGVLSMNPVLNELEDSRIECLAEEDSGFTSLQQQLESCLTDGAE</sequence>
<gene>
    <name evidence="2" type="ORF">YC6258_00979</name>
</gene>
<dbReference type="STRING" id="1445510.YC6258_00979"/>
<dbReference type="RefSeq" id="WP_044615944.1">
    <property type="nucleotide sequence ID" value="NZ_CP007142.1"/>
</dbReference>
<organism evidence="2 3">
    <name type="scientific">Gynuella sunshinyii YC6258</name>
    <dbReference type="NCBI Taxonomy" id="1445510"/>
    <lineage>
        <taxon>Bacteria</taxon>
        <taxon>Pseudomonadati</taxon>
        <taxon>Pseudomonadota</taxon>
        <taxon>Gammaproteobacteria</taxon>
        <taxon>Oceanospirillales</taxon>
        <taxon>Saccharospirillaceae</taxon>
        <taxon>Gynuella</taxon>
    </lineage>
</organism>
<dbReference type="Gene3D" id="3.40.50.300">
    <property type="entry name" value="P-loop containing nucleotide triphosphate hydrolases"/>
    <property type="match status" value="1"/>
</dbReference>
<accession>A0A0C5VRY2</accession>
<evidence type="ECO:0000313" key="2">
    <source>
        <dbReference type="EMBL" id="AJQ93029.1"/>
    </source>
</evidence>
<dbReference type="InterPro" id="IPR051316">
    <property type="entry name" value="Zinc-reg_GTPase_activator"/>
</dbReference>
<dbReference type="CDD" id="cd03112">
    <property type="entry name" value="CobW-like"/>
    <property type="match status" value="1"/>
</dbReference>
<dbReference type="SUPFAM" id="SSF52540">
    <property type="entry name" value="P-loop containing nucleoside triphosphate hydrolases"/>
    <property type="match status" value="1"/>
</dbReference>
<keyword evidence="3" id="KW-1185">Reference proteome</keyword>
<dbReference type="OrthoDB" id="9808822at2"/>
<protein>
    <submittedName>
        <fullName evidence="2">Putative GTPase (G3E family)</fullName>
    </submittedName>
</protein>
<dbReference type="PANTHER" id="PTHR13748:SF46">
    <property type="entry name" value="ZINC CHAPERONE YEIR"/>
    <property type="match status" value="1"/>
</dbReference>
<dbReference type="PANTHER" id="PTHR13748">
    <property type="entry name" value="COBW-RELATED"/>
    <property type="match status" value="1"/>
</dbReference>
<dbReference type="PATRIC" id="fig|1445510.3.peg.959"/>
<dbReference type="GO" id="GO:0005737">
    <property type="term" value="C:cytoplasm"/>
    <property type="evidence" value="ECO:0007669"/>
    <property type="project" value="TreeGrafter"/>
</dbReference>
<evidence type="ECO:0000313" key="3">
    <source>
        <dbReference type="Proteomes" id="UP000032266"/>
    </source>
</evidence>
<dbReference type="Proteomes" id="UP000032266">
    <property type="component" value="Chromosome"/>
</dbReference>
<reference evidence="2 3" key="1">
    <citation type="submission" date="2014-01" db="EMBL/GenBank/DDBJ databases">
        <title>Full genme sequencing of cellulolytic bacterium Gynuella sunshinyii YC6258T gen. nov., sp. nov.</title>
        <authorList>
            <person name="Khan H."/>
            <person name="Chung E.J."/>
            <person name="Chung Y.R."/>
        </authorList>
    </citation>
    <scope>NUCLEOTIDE SEQUENCE [LARGE SCALE GENOMIC DNA]</scope>
    <source>
        <strain evidence="2 3">YC6258</strain>
    </source>
</reference>
<dbReference type="EMBL" id="CP007142">
    <property type="protein sequence ID" value="AJQ93029.1"/>
    <property type="molecule type" value="Genomic_DNA"/>
</dbReference>
<dbReference type="AlphaFoldDB" id="A0A0C5VRY2"/>
<feature type="domain" description="CobW/HypB/UreG nucleotide-binding" evidence="1">
    <location>
        <begin position="6"/>
        <end position="182"/>
    </location>
</feature>
<name>A0A0C5VRY2_9GAMM</name>
<evidence type="ECO:0000259" key="1">
    <source>
        <dbReference type="Pfam" id="PF02492"/>
    </source>
</evidence>